<reference evidence="3 4" key="1">
    <citation type="journal article" date="2019" name="Environ. Microbiol.">
        <title>Species interactions and distinct microbial communities in high Arctic permafrost affected cryosols are associated with the CH4 and CO2 gas fluxes.</title>
        <authorList>
            <person name="Altshuler I."/>
            <person name="Hamel J."/>
            <person name="Turney S."/>
            <person name="Magnuson E."/>
            <person name="Levesque R."/>
            <person name="Greer C."/>
            <person name="Whyte L.G."/>
        </authorList>
    </citation>
    <scope>NUCLEOTIDE SEQUENCE [LARGE SCALE GENOMIC DNA]</scope>
    <source>
        <strain evidence="3 4">S9.3B</strain>
    </source>
</reference>
<evidence type="ECO:0000313" key="4">
    <source>
        <dbReference type="Proteomes" id="UP000317078"/>
    </source>
</evidence>
<feature type="chain" id="PRO_5021438549" evidence="1">
    <location>
        <begin position="24"/>
        <end position="216"/>
    </location>
</feature>
<dbReference type="InterPro" id="IPR013424">
    <property type="entry name" value="Ice-binding_C"/>
</dbReference>
<protein>
    <submittedName>
        <fullName evidence="3">PEP-CTERM sorting domain-containing protein</fullName>
    </submittedName>
</protein>
<evidence type="ECO:0000259" key="2">
    <source>
        <dbReference type="Pfam" id="PF07589"/>
    </source>
</evidence>
<dbReference type="RefSeq" id="WP_140882464.1">
    <property type="nucleotide sequence ID" value="NZ_RCZP01000006.1"/>
</dbReference>
<feature type="signal peptide" evidence="1">
    <location>
        <begin position="1"/>
        <end position="23"/>
    </location>
</feature>
<gene>
    <name evidence="3" type="ORF">EAH89_08970</name>
</gene>
<name>A0A502G7J0_9PROT</name>
<sequence length="216" mass="21788">MNHLVRAAALVAAAFSVIAPAKADYVFSFNQVGEPIDRGVVFPAPSQPLAVGGTVVVSNAAAANGFSISLDRNDFSGRYNASLSGLVAISLTGGLLPAGLNTGALLERPTPPDFGFFNAGRNVGFTLSGSAATGLTGTFSYFDLNVQTDLTFAGDSFTGQFRTENALLGCSRGCTIGGTVTGATVPSATAVPEPPSLALFGAGLLGLAVVRRRAAA</sequence>
<dbReference type="Pfam" id="PF07589">
    <property type="entry name" value="PEP-CTERM"/>
    <property type="match status" value="1"/>
</dbReference>
<keyword evidence="1" id="KW-0732">Signal</keyword>
<dbReference type="NCBIfam" id="TIGR02595">
    <property type="entry name" value="PEP_CTERM"/>
    <property type="match status" value="1"/>
</dbReference>
<dbReference type="EMBL" id="RCZP01000006">
    <property type="protein sequence ID" value="TPG58087.1"/>
    <property type="molecule type" value="Genomic_DNA"/>
</dbReference>
<keyword evidence="4" id="KW-1185">Reference proteome</keyword>
<dbReference type="AlphaFoldDB" id="A0A502G7J0"/>
<dbReference type="Proteomes" id="UP000317078">
    <property type="component" value="Unassembled WGS sequence"/>
</dbReference>
<accession>A0A502G7J0</accession>
<evidence type="ECO:0000313" key="3">
    <source>
        <dbReference type="EMBL" id="TPG58087.1"/>
    </source>
</evidence>
<feature type="domain" description="Ice-binding protein C-terminal" evidence="2">
    <location>
        <begin position="190"/>
        <end position="213"/>
    </location>
</feature>
<organism evidence="3 4">
    <name type="scientific">Muricoccus nepalensis</name>
    <dbReference type="NCBI Taxonomy" id="1854500"/>
    <lineage>
        <taxon>Bacteria</taxon>
        <taxon>Pseudomonadati</taxon>
        <taxon>Pseudomonadota</taxon>
        <taxon>Alphaproteobacteria</taxon>
        <taxon>Acetobacterales</taxon>
        <taxon>Roseomonadaceae</taxon>
        <taxon>Muricoccus</taxon>
    </lineage>
</organism>
<proteinExistence type="predicted"/>
<comment type="caution">
    <text evidence="3">The sequence shown here is derived from an EMBL/GenBank/DDBJ whole genome shotgun (WGS) entry which is preliminary data.</text>
</comment>
<evidence type="ECO:0000256" key="1">
    <source>
        <dbReference type="SAM" id="SignalP"/>
    </source>
</evidence>